<evidence type="ECO:0000256" key="4">
    <source>
        <dbReference type="ARBA" id="ARBA00023136"/>
    </source>
</evidence>
<dbReference type="PANTHER" id="PTHR46671">
    <property type="entry name" value="PROTEIN CBG11221"/>
    <property type="match status" value="1"/>
</dbReference>
<feature type="signal peptide" evidence="7">
    <location>
        <begin position="1"/>
        <end position="19"/>
    </location>
</feature>
<feature type="region of interest" description="Disordered" evidence="6">
    <location>
        <begin position="445"/>
        <end position="467"/>
    </location>
</feature>
<keyword evidence="2" id="KW-0328">Glycosyltransferase</keyword>
<keyword evidence="7" id="KW-0732">Signal</keyword>
<dbReference type="InterPro" id="IPR003406">
    <property type="entry name" value="Glyco_trans_14"/>
</dbReference>
<dbReference type="PANTHER" id="PTHR46671:SF7">
    <property type="entry name" value="CORE-2_I-BRANCHING ENZYME"/>
    <property type="match status" value="1"/>
</dbReference>
<evidence type="ECO:0000313" key="8">
    <source>
        <dbReference type="EMBL" id="KAI1726058.1"/>
    </source>
</evidence>
<sequence length="483" mass="56204">MALIFIFLLISLNILIATSDSVPYFKRWDVIGNLDCSRLIDNDVAYIKENAKTRVVVNDFDFPTDCKSIRNRHYYPEKPASDEERDFPLAFARNVFRDYILIESELASSYAPQNFYCYALDSKVNETFRKQMHSLASCFPNVYVNEKEFTMDSQGHNQISSLLECMRTLITKDRHWRYVITLQNHDIQLKTNQELVQIFKWMGGANDIEVCHLPDGRVNTSMDWSLAGLGLFRNDTRNYDSDGNSYKLTFAKGYLQSSLSRAFVDFILNELDTSRMLAQLETGACYIDEIFFQTLDGTDALQVPGGYTHACIDQGFAAAYVTRFGVWKGDNPRCHSKFARHSVCIFGMEDLAPNLYGSHSLFANKMMPGFDFGAIHCWHEEMHNRTYLLRGVERLKPNMYLQLPQVRYHVERERTKKRNFLNPLNPEFDCRYKVPVQEKLKMYDGQTNERWENHEGPQKKQTGKKEQFKNVHSTNISTCYGYY</sequence>
<evidence type="ECO:0000256" key="6">
    <source>
        <dbReference type="SAM" id="MobiDB-lite"/>
    </source>
</evidence>
<keyword evidence="9" id="KW-1185">Reference proteome</keyword>
<comment type="caution">
    <text evidence="8">The sequence shown here is derived from an EMBL/GenBank/DDBJ whole genome shotgun (WGS) entry which is preliminary data.</text>
</comment>
<evidence type="ECO:0000256" key="1">
    <source>
        <dbReference type="ARBA" id="ARBA00004606"/>
    </source>
</evidence>
<name>A0AAD4NFE2_9BILA</name>
<evidence type="ECO:0000256" key="2">
    <source>
        <dbReference type="ARBA" id="ARBA00022676"/>
    </source>
</evidence>
<reference evidence="8" key="1">
    <citation type="submission" date="2022-01" db="EMBL/GenBank/DDBJ databases">
        <title>Genome Sequence Resource for Two Populations of Ditylenchus destructor, the Migratory Endoparasitic Phytonematode.</title>
        <authorList>
            <person name="Zhang H."/>
            <person name="Lin R."/>
            <person name="Xie B."/>
        </authorList>
    </citation>
    <scope>NUCLEOTIDE SEQUENCE</scope>
    <source>
        <strain evidence="8">BazhouSP</strain>
    </source>
</reference>
<evidence type="ECO:0000313" key="9">
    <source>
        <dbReference type="Proteomes" id="UP001201812"/>
    </source>
</evidence>
<accession>A0AAD4NFE2</accession>
<dbReference type="Proteomes" id="UP001201812">
    <property type="component" value="Unassembled WGS sequence"/>
</dbReference>
<dbReference type="GO" id="GO:0016757">
    <property type="term" value="F:glycosyltransferase activity"/>
    <property type="evidence" value="ECO:0007669"/>
    <property type="project" value="UniProtKB-KW"/>
</dbReference>
<dbReference type="AlphaFoldDB" id="A0AAD4NFE2"/>
<evidence type="ECO:0000256" key="3">
    <source>
        <dbReference type="ARBA" id="ARBA00022679"/>
    </source>
</evidence>
<dbReference type="GO" id="GO:0016020">
    <property type="term" value="C:membrane"/>
    <property type="evidence" value="ECO:0007669"/>
    <property type="project" value="UniProtKB-SubCell"/>
</dbReference>
<dbReference type="Pfam" id="PF02485">
    <property type="entry name" value="Branch"/>
    <property type="match status" value="1"/>
</dbReference>
<organism evidence="8 9">
    <name type="scientific">Ditylenchus destructor</name>
    <dbReference type="NCBI Taxonomy" id="166010"/>
    <lineage>
        <taxon>Eukaryota</taxon>
        <taxon>Metazoa</taxon>
        <taxon>Ecdysozoa</taxon>
        <taxon>Nematoda</taxon>
        <taxon>Chromadorea</taxon>
        <taxon>Rhabditida</taxon>
        <taxon>Tylenchina</taxon>
        <taxon>Tylenchomorpha</taxon>
        <taxon>Sphaerularioidea</taxon>
        <taxon>Anguinidae</taxon>
        <taxon>Anguininae</taxon>
        <taxon>Ditylenchus</taxon>
    </lineage>
</organism>
<evidence type="ECO:0000256" key="5">
    <source>
        <dbReference type="ARBA" id="ARBA00023180"/>
    </source>
</evidence>
<comment type="subcellular location">
    <subcellularLocation>
        <location evidence="1">Membrane</location>
        <topology evidence="1">Single-pass type II membrane protein</topology>
    </subcellularLocation>
</comment>
<gene>
    <name evidence="8" type="ORF">DdX_02751</name>
</gene>
<feature type="chain" id="PRO_5041910316" evidence="7">
    <location>
        <begin position="20"/>
        <end position="483"/>
    </location>
</feature>
<evidence type="ECO:0000256" key="7">
    <source>
        <dbReference type="SAM" id="SignalP"/>
    </source>
</evidence>
<keyword evidence="3" id="KW-0808">Transferase</keyword>
<keyword evidence="5" id="KW-0325">Glycoprotein</keyword>
<protein>
    <submittedName>
        <fullName evidence="8">Core-2/I-Branching enzyme domain-containing protein</fullName>
    </submittedName>
</protein>
<proteinExistence type="predicted"/>
<dbReference type="EMBL" id="JAKKPZ010000002">
    <property type="protein sequence ID" value="KAI1726058.1"/>
    <property type="molecule type" value="Genomic_DNA"/>
</dbReference>
<keyword evidence="4" id="KW-0472">Membrane</keyword>